<dbReference type="InterPro" id="IPR036047">
    <property type="entry name" value="F-box-like_dom_sf"/>
</dbReference>
<dbReference type="PROSITE" id="PS50181">
    <property type="entry name" value="FBOX"/>
    <property type="match status" value="1"/>
</dbReference>
<comment type="caution">
    <text evidence="2">The sequence shown here is derived from an EMBL/GenBank/DDBJ whole genome shotgun (WGS) entry which is preliminary data.</text>
</comment>
<evidence type="ECO:0000259" key="1">
    <source>
        <dbReference type="PROSITE" id="PS50181"/>
    </source>
</evidence>
<dbReference type="Proteomes" id="UP001231189">
    <property type="component" value="Unassembled WGS sequence"/>
</dbReference>
<dbReference type="SUPFAM" id="SSF81383">
    <property type="entry name" value="F-box domain"/>
    <property type="match status" value="1"/>
</dbReference>
<proteinExistence type="predicted"/>
<dbReference type="AlphaFoldDB" id="A0AAD8T6G1"/>
<dbReference type="InterPro" id="IPR001810">
    <property type="entry name" value="F-box_dom"/>
</dbReference>
<sequence>MAGGDDRLSELPDDLLRRVLHFVPLKEAASTTALSRRWRAPLWLSSGGVNLETGMENVYYSLPRRDDFARFFSRRDAYISAAVRTLDAADVPATRLTMRLDSDLNESVDEFLSWPPRNMDEVVSSYTNLIDVGLSHRAARSVEELRIDANDTADEYSLFDNWGCLYTVTLHTLPLETLRALELTSCKGLLYPRQATAIVLPRLSSLQLSHCEQHLSSLQRVIDAAPALDAVHLESVLIDVADKDDAPPTPSPNARCLRCPAAKVLVLDSCTWEEKKYLHTYGYDVVDVDGLKIDAPRLRRFRYKGPFPSFSFSPRPLEWEQVDLDFSGRANNGKKKDLDRDLDTFWRFARSFTSTKEMRLKVNNLEDIAVLTEARRVELLPAFRRLQRLEIQGAHSTKGRAATLIILNMLRCCPVLTALRINLTAAEQQDNASNEKGVAGTRIPQKEIQIAALLGPSHLYQCLKSSLTRVGLQFRLGKSDCLGLKLIKFLAENAMVLKEMYIDGGDQNLCEQMNPKTEKWNSKRRKSGATSFVILPLKR</sequence>
<name>A0AAD8T6G1_LOLMU</name>
<dbReference type="Pfam" id="PF00646">
    <property type="entry name" value="F-box"/>
    <property type="match status" value="1"/>
</dbReference>
<feature type="domain" description="F-box" evidence="1">
    <location>
        <begin position="5"/>
        <end position="39"/>
    </location>
</feature>
<dbReference type="InterPro" id="IPR055302">
    <property type="entry name" value="F-box_dom-containing"/>
</dbReference>
<dbReference type="PANTHER" id="PTHR32141">
    <property type="match status" value="1"/>
</dbReference>
<evidence type="ECO:0000313" key="3">
    <source>
        <dbReference type="Proteomes" id="UP001231189"/>
    </source>
</evidence>
<reference evidence="2" key="1">
    <citation type="submission" date="2023-07" db="EMBL/GenBank/DDBJ databases">
        <title>A chromosome-level genome assembly of Lolium multiflorum.</title>
        <authorList>
            <person name="Chen Y."/>
            <person name="Copetti D."/>
            <person name="Kolliker R."/>
            <person name="Studer B."/>
        </authorList>
    </citation>
    <scope>NUCLEOTIDE SEQUENCE</scope>
    <source>
        <strain evidence="2">02402/16</strain>
        <tissue evidence="2">Leaf</tissue>
    </source>
</reference>
<dbReference type="SUPFAM" id="SSF52047">
    <property type="entry name" value="RNI-like"/>
    <property type="match status" value="1"/>
</dbReference>
<dbReference type="PANTHER" id="PTHR32141:SF26">
    <property type="entry name" value="OS08G0328600 PROTEIN"/>
    <property type="match status" value="1"/>
</dbReference>
<gene>
    <name evidence="2" type="ORF">QYE76_058373</name>
</gene>
<organism evidence="2 3">
    <name type="scientific">Lolium multiflorum</name>
    <name type="common">Italian ryegrass</name>
    <name type="synonym">Lolium perenne subsp. multiflorum</name>
    <dbReference type="NCBI Taxonomy" id="4521"/>
    <lineage>
        <taxon>Eukaryota</taxon>
        <taxon>Viridiplantae</taxon>
        <taxon>Streptophyta</taxon>
        <taxon>Embryophyta</taxon>
        <taxon>Tracheophyta</taxon>
        <taxon>Spermatophyta</taxon>
        <taxon>Magnoliopsida</taxon>
        <taxon>Liliopsida</taxon>
        <taxon>Poales</taxon>
        <taxon>Poaceae</taxon>
        <taxon>BOP clade</taxon>
        <taxon>Pooideae</taxon>
        <taxon>Poodae</taxon>
        <taxon>Poeae</taxon>
        <taxon>Poeae Chloroplast Group 2 (Poeae type)</taxon>
        <taxon>Loliodinae</taxon>
        <taxon>Loliinae</taxon>
        <taxon>Lolium</taxon>
    </lineage>
</organism>
<dbReference type="EMBL" id="JAUUTY010000003">
    <property type="protein sequence ID" value="KAK1670214.1"/>
    <property type="molecule type" value="Genomic_DNA"/>
</dbReference>
<protein>
    <recommendedName>
        <fullName evidence="1">F-box domain-containing protein</fullName>
    </recommendedName>
</protein>
<accession>A0AAD8T6G1</accession>
<keyword evidence="3" id="KW-1185">Reference proteome</keyword>
<evidence type="ECO:0000313" key="2">
    <source>
        <dbReference type="EMBL" id="KAK1670214.1"/>
    </source>
</evidence>